<reference evidence="1" key="1">
    <citation type="journal article" date="2019" name="Sci. Rep.">
        <title>Draft genome of Tanacetum cinerariifolium, the natural source of mosquito coil.</title>
        <authorList>
            <person name="Yamashiro T."/>
            <person name="Shiraishi A."/>
            <person name="Satake H."/>
            <person name="Nakayama K."/>
        </authorList>
    </citation>
    <scope>NUCLEOTIDE SEQUENCE</scope>
</reference>
<evidence type="ECO:0000313" key="1">
    <source>
        <dbReference type="EMBL" id="GFC72799.1"/>
    </source>
</evidence>
<protein>
    <submittedName>
        <fullName evidence="1">Uncharacterized protein</fullName>
    </submittedName>
</protein>
<gene>
    <name evidence="1" type="ORF">Tci_844769</name>
</gene>
<accession>A0A699QT75</accession>
<sequence>SVPRRRIGVVIQDPKETTSTVVVHLEVQSKDKGKELNADINWNDVMEQVKRSERLNDAVMKYQDINRKPLTKAQARKNMIIYLKNMAGFKMNYFKRMTYIQEKEVEVEGHKTEGESLVKEITKKQNMDKEAEELKSHLQIVYNDDVYTEATPLASKILIVDYKIHSKRNKPYFKIIRADGNYMLFLSFSTLLKNFDREDLESLWKLIKERFEKT</sequence>
<proteinExistence type="predicted"/>
<dbReference type="AlphaFoldDB" id="A0A699QT75"/>
<name>A0A699QT75_TANCI</name>
<dbReference type="EMBL" id="BKCJ011039511">
    <property type="protein sequence ID" value="GFC72799.1"/>
    <property type="molecule type" value="Genomic_DNA"/>
</dbReference>
<organism evidence="1">
    <name type="scientific">Tanacetum cinerariifolium</name>
    <name type="common">Dalmatian daisy</name>
    <name type="synonym">Chrysanthemum cinerariifolium</name>
    <dbReference type="NCBI Taxonomy" id="118510"/>
    <lineage>
        <taxon>Eukaryota</taxon>
        <taxon>Viridiplantae</taxon>
        <taxon>Streptophyta</taxon>
        <taxon>Embryophyta</taxon>
        <taxon>Tracheophyta</taxon>
        <taxon>Spermatophyta</taxon>
        <taxon>Magnoliopsida</taxon>
        <taxon>eudicotyledons</taxon>
        <taxon>Gunneridae</taxon>
        <taxon>Pentapetalae</taxon>
        <taxon>asterids</taxon>
        <taxon>campanulids</taxon>
        <taxon>Asterales</taxon>
        <taxon>Asteraceae</taxon>
        <taxon>Asteroideae</taxon>
        <taxon>Anthemideae</taxon>
        <taxon>Anthemidinae</taxon>
        <taxon>Tanacetum</taxon>
    </lineage>
</organism>
<comment type="caution">
    <text evidence="1">The sequence shown here is derived from an EMBL/GenBank/DDBJ whole genome shotgun (WGS) entry which is preliminary data.</text>
</comment>
<feature type="non-terminal residue" evidence="1">
    <location>
        <position position="1"/>
    </location>
</feature>